<dbReference type="WBParaSite" id="SMUV_0000849701-mRNA-1">
    <property type="protein sequence ID" value="SMUV_0000849701-mRNA-1"/>
    <property type="gene ID" value="SMUV_0000849701"/>
</dbReference>
<dbReference type="GO" id="GO:0030488">
    <property type="term" value="P:tRNA methylation"/>
    <property type="evidence" value="ECO:0007669"/>
    <property type="project" value="InterPro"/>
</dbReference>
<evidence type="ECO:0000256" key="2">
    <source>
        <dbReference type="ARBA" id="ARBA00008320"/>
    </source>
</evidence>
<dbReference type="Pfam" id="PF04189">
    <property type="entry name" value="Gcd10p"/>
    <property type="match status" value="1"/>
</dbReference>
<evidence type="ECO:0000313" key="9">
    <source>
        <dbReference type="WBParaSite" id="SMUV_0000849701-mRNA-1"/>
    </source>
</evidence>
<keyword evidence="4" id="KW-0819">tRNA processing</keyword>
<comment type="subcellular location">
    <subcellularLocation>
        <location evidence="1">Nucleus</location>
    </subcellularLocation>
</comment>
<evidence type="ECO:0000256" key="6">
    <source>
        <dbReference type="ARBA" id="ARBA00032319"/>
    </source>
</evidence>
<keyword evidence="5" id="KW-0539">Nucleus</keyword>
<dbReference type="Proteomes" id="UP000046393">
    <property type="component" value="Unplaced"/>
</dbReference>
<dbReference type="GO" id="GO:0005634">
    <property type="term" value="C:nucleus"/>
    <property type="evidence" value="ECO:0007669"/>
    <property type="project" value="UniProtKB-SubCell"/>
</dbReference>
<evidence type="ECO:0000256" key="1">
    <source>
        <dbReference type="ARBA" id="ARBA00004123"/>
    </source>
</evidence>
<organism evidence="8 9">
    <name type="scientific">Syphacia muris</name>
    <dbReference type="NCBI Taxonomy" id="451379"/>
    <lineage>
        <taxon>Eukaryota</taxon>
        <taxon>Metazoa</taxon>
        <taxon>Ecdysozoa</taxon>
        <taxon>Nematoda</taxon>
        <taxon>Chromadorea</taxon>
        <taxon>Rhabditida</taxon>
        <taxon>Spirurina</taxon>
        <taxon>Oxyuridomorpha</taxon>
        <taxon>Oxyuroidea</taxon>
        <taxon>Oxyuridae</taxon>
        <taxon>Syphacia</taxon>
    </lineage>
</organism>
<keyword evidence="8" id="KW-1185">Reference proteome</keyword>
<evidence type="ECO:0000256" key="7">
    <source>
        <dbReference type="SAM" id="MobiDB-lite"/>
    </source>
</evidence>
<dbReference type="GO" id="GO:0031515">
    <property type="term" value="C:tRNA (m1A) methyltransferase complex"/>
    <property type="evidence" value="ECO:0007669"/>
    <property type="project" value="InterPro"/>
</dbReference>
<evidence type="ECO:0000313" key="8">
    <source>
        <dbReference type="Proteomes" id="UP000046393"/>
    </source>
</evidence>
<accession>A0A0N5AUG2</accession>
<feature type="compositionally biased region" description="Basic and acidic residues" evidence="7">
    <location>
        <begin position="96"/>
        <end position="112"/>
    </location>
</feature>
<dbReference type="PANTHER" id="PTHR12945:SF0">
    <property type="entry name" value="TRNA (ADENINE(58)-N(1))-METHYLTRANSFERASE NON-CATALYTIC SUBUNIT TRM6"/>
    <property type="match status" value="1"/>
</dbReference>
<evidence type="ECO:0000256" key="5">
    <source>
        <dbReference type="ARBA" id="ARBA00023242"/>
    </source>
</evidence>
<sequence length="425" mass="47772">MISDGCHAVIQKVGGEHVRICKLTRKQNILIEKLRFQIDGAFNHPFGLFEVCAGKLTHASPELLVSQSKVGDIENIEYLELQDTSAFLQQPSTTESTERTAEDDSKEAVDIAQKRQRVTREEISKMKDTGVSAGELVAKLVDGSVSFAERTVYSQDKYIRRKTNKHSNRVLILKPTIRLIAESYYKKDAERIANLRVDLLSYMLTMSGLHSGSKCLVFEQCLGLLTAAVLERLGGYGTCIHLHRGEIAQSIPCVLSMDFTDEISSVFLPLRISTLLNDSVIDTVAAGGNDAKRHEVKMTDEVDQEIIRVRRADRLKRERLAFEIFKKQQVESILIVVHSADPVDVIEHVWEALRFSGRIVVYSSLQQPLFEVYRWLKSRGAVHVQLSDAFFRSYQVLPDRTHPIMSQIVAGGYVLSGVKVKVPTS</sequence>
<evidence type="ECO:0000256" key="4">
    <source>
        <dbReference type="ARBA" id="ARBA00022694"/>
    </source>
</evidence>
<comment type="similarity">
    <text evidence="2">Belongs to the TRM6/GCD10 family.</text>
</comment>
<evidence type="ECO:0000256" key="3">
    <source>
        <dbReference type="ARBA" id="ARBA00021704"/>
    </source>
</evidence>
<protein>
    <recommendedName>
        <fullName evidence="3">tRNA (adenine(58)-N(1))-methyltransferase non-catalytic subunit TRM6</fullName>
    </recommendedName>
    <alternativeName>
        <fullName evidence="6">tRNA(m1A58)-methyltransferase subunit TRM6</fullName>
    </alternativeName>
</protein>
<dbReference type="Gene3D" id="3.40.50.150">
    <property type="entry name" value="Vaccinia Virus protein VP39"/>
    <property type="match status" value="1"/>
</dbReference>
<reference evidence="9" key="1">
    <citation type="submission" date="2017-02" db="UniProtKB">
        <authorList>
            <consortium name="WormBaseParasite"/>
        </authorList>
    </citation>
    <scope>IDENTIFICATION</scope>
</reference>
<proteinExistence type="inferred from homology"/>
<dbReference type="InterPro" id="IPR029063">
    <property type="entry name" value="SAM-dependent_MTases_sf"/>
</dbReference>
<dbReference type="STRING" id="451379.A0A0N5AUG2"/>
<dbReference type="AlphaFoldDB" id="A0A0N5AUG2"/>
<feature type="region of interest" description="Disordered" evidence="7">
    <location>
        <begin position="89"/>
        <end position="112"/>
    </location>
</feature>
<dbReference type="InterPro" id="IPR017423">
    <property type="entry name" value="TRM6"/>
</dbReference>
<name>A0A0N5AUG2_9BILA</name>
<dbReference type="PANTHER" id="PTHR12945">
    <property type="entry name" value="TRANSLATION INITIATION FACTOR EIF3-RELATED"/>
    <property type="match status" value="1"/>
</dbReference>